<evidence type="ECO:0000256" key="1">
    <source>
        <dbReference type="SAM" id="MobiDB-lite"/>
    </source>
</evidence>
<sequence length="226" mass="24369">MASQRDQQIPLEATRGMLVVMVVVMGVAWFGATGGRPGGRDGQRQSDAFGSWTTPDIMPIHDKTVESQELGLRIEAAEGFLFFLLDHPDDGQGPSTISFINRKASILGQIKTFDPAASTWPPTAADFPPSVHLDLGDENATEPAVLRVGASDDFQLQVQTILYDNATIDWASPRKSSAWPLRVHIGKCALGQRTLLVSVYEMDAQTPSPDYQRGPIAVLAGALGPL</sequence>
<proteinExistence type="predicted"/>
<keyword evidence="4" id="KW-1185">Reference proteome</keyword>
<evidence type="ECO:0000313" key="4">
    <source>
        <dbReference type="Proteomes" id="UP000318081"/>
    </source>
</evidence>
<evidence type="ECO:0000256" key="2">
    <source>
        <dbReference type="SAM" id="Phobius"/>
    </source>
</evidence>
<reference evidence="3 4" key="1">
    <citation type="submission" date="2019-02" db="EMBL/GenBank/DDBJ databases">
        <title>Deep-cultivation of Planctomycetes and their phenomic and genomic characterization uncovers novel biology.</title>
        <authorList>
            <person name="Wiegand S."/>
            <person name="Jogler M."/>
            <person name="Boedeker C."/>
            <person name="Pinto D."/>
            <person name="Vollmers J."/>
            <person name="Rivas-Marin E."/>
            <person name="Kohn T."/>
            <person name="Peeters S.H."/>
            <person name="Heuer A."/>
            <person name="Rast P."/>
            <person name="Oberbeckmann S."/>
            <person name="Bunk B."/>
            <person name="Jeske O."/>
            <person name="Meyerdierks A."/>
            <person name="Storesund J.E."/>
            <person name="Kallscheuer N."/>
            <person name="Luecker S."/>
            <person name="Lage O.M."/>
            <person name="Pohl T."/>
            <person name="Merkel B.J."/>
            <person name="Hornburger P."/>
            <person name="Mueller R.-W."/>
            <person name="Bruemmer F."/>
            <person name="Labrenz M."/>
            <person name="Spormann A.M."/>
            <person name="Op den Camp H."/>
            <person name="Overmann J."/>
            <person name="Amann R."/>
            <person name="Jetten M.S.M."/>
            <person name="Mascher T."/>
            <person name="Medema M.H."/>
            <person name="Devos D.P."/>
            <person name="Kaster A.-K."/>
            <person name="Ovreas L."/>
            <person name="Rohde M."/>
            <person name="Galperin M.Y."/>
            <person name="Jogler C."/>
        </authorList>
    </citation>
    <scope>NUCLEOTIDE SEQUENCE [LARGE SCALE GENOMIC DNA]</scope>
    <source>
        <strain evidence="3 4">TBK1r</strain>
    </source>
</reference>
<feature type="compositionally biased region" description="Polar residues" evidence="1">
    <location>
        <begin position="45"/>
        <end position="54"/>
    </location>
</feature>
<keyword evidence="2" id="KW-0812">Transmembrane</keyword>
<name>A0ABX5Y434_9BACT</name>
<dbReference type="EMBL" id="CP036432">
    <property type="protein sequence ID" value="QDV88580.1"/>
    <property type="molecule type" value="Genomic_DNA"/>
</dbReference>
<organism evidence="3 4">
    <name type="scientific">Stieleria magnilauensis</name>
    <dbReference type="NCBI Taxonomy" id="2527963"/>
    <lineage>
        <taxon>Bacteria</taxon>
        <taxon>Pseudomonadati</taxon>
        <taxon>Planctomycetota</taxon>
        <taxon>Planctomycetia</taxon>
        <taxon>Pirellulales</taxon>
        <taxon>Pirellulaceae</taxon>
        <taxon>Stieleria</taxon>
    </lineage>
</organism>
<dbReference type="Proteomes" id="UP000318081">
    <property type="component" value="Chromosome"/>
</dbReference>
<keyword evidence="2" id="KW-0472">Membrane</keyword>
<keyword evidence="2" id="KW-1133">Transmembrane helix</keyword>
<accession>A0ABX5Y434</accession>
<feature type="transmembrane region" description="Helical" evidence="2">
    <location>
        <begin position="12"/>
        <end position="32"/>
    </location>
</feature>
<gene>
    <name evidence="3" type="ORF">TBK1r_76150</name>
</gene>
<feature type="region of interest" description="Disordered" evidence="1">
    <location>
        <begin position="34"/>
        <end position="55"/>
    </location>
</feature>
<evidence type="ECO:0000313" key="3">
    <source>
        <dbReference type="EMBL" id="QDV88580.1"/>
    </source>
</evidence>
<protein>
    <submittedName>
        <fullName evidence="3">Uncharacterized protein</fullName>
    </submittedName>
</protein>
<dbReference type="RefSeq" id="WP_145221006.1">
    <property type="nucleotide sequence ID" value="NZ_CP036432.1"/>
</dbReference>